<name>A0A7J6UMA2_PEROL</name>
<evidence type="ECO:0000313" key="3">
    <source>
        <dbReference type="Proteomes" id="UP000553632"/>
    </source>
</evidence>
<dbReference type="PANTHER" id="PTHR21228:SF40">
    <property type="entry name" value="LD45607P"/>
    <property type="match status" value="1"/>
</dbReference>
<dbReference type="InterPro" id="IPR050870">
    <property type="entry name" value="FAST_kinase"/>
</dbReference>
<dbReference type="AlphaFoldDB" id="A0A7J6UMA2"/>
<dbReference type="Proteomes" id="UP000553632">
    <property type="component" value="Unassembled WGS sequence"/>
</dbReference>
<reference evidence="2 3" key="1">
    <citation type="submission" date="2020-04" db="EMBL/GenBank/DDBJ databases">
        <title>Perkinsus olseni comparative genomics.</title>
        <authorList>
            <person name="Bogema D.R."/>
        </authorList>
    </citation>
    <scope>NUCLEOTIDE SEQUENCE [LARGE SCALE GENOMIC DNA]</scope>
    <source>
        <strain evidence="2 3">ATCC PRA-207</strain>
    </source>
</reference>
<accession>A0A7J6UMA2</accession>
<feature type="compositionally biased region" description="Polar residues" evidence="1">
    <location>
        <begin position="756"/>
        <end position="765"/>
    </location>
</feature>
<keyword evidence="3" id="KW-1185">Reference proteome</keyword>
<dbReference type="GO" id="GO:0035770">
    <property type="term" value="C:ribonucleoprotein granule"/>
    <property type="evidence" value="ECO:0007669"/>
    <property type="project" value="TreeGrafter"/>
</dbReference>
<sequence>MVGGPLMEGGGPSLYHLVQRINVLSRPGVVAADVTRFMQDAAKSLGTIQRLDRPGYAHLGSILQFSSRFAQPEDSAALVRCSLPHLKAGLVAAEDTVIASILNSVSKVPGIEPGFASSAGETVRSSGILETGRIVAVITAMRALTRLGYDDQEGQLYPRVRELILSRIDDLCPEDLCSALHVFTGQRKHSAGDALIERIEKRLLDCPEIQGSTAASLLYCLSVHRFSDRSLVDKLGRAVVLSAESMDVDNITFALTALSSFDGADQKLFMAIAEPLTRRLHELRPRNVVAVVHAAAKTRFYDYRMLSHMVHCALDHLGLAEFSVVQLGMLIQGLMKLKFGSNSLYASLLTAIAERSEPSPVALSMALDAVRRKFNAVRKRKGPSHHVSSQLRLSGLLIDSMAAVCKISVEWLQTTELSSVRTRELTQIISCLVETSQIHEEEPARDVIGHSFSVLAGRIADGSDVVGEDDRRFIAHAWRMWQASLPAAATALTEEDRRILDDVERAYPDSSKTRVARQRIMRGSGLRRNFDSAVAGRHAATEGKPVGRPAATKSNTAVVDDLFDSVYYVTATVSHSKMVVDISDILYYLVSIPLTLWLCRIFTPTFFPPGELAATAKVPQVDIAPEPRIGSAPSPTAVPPDEEAAGSNKGQAAEKENGQPSEPLKVPEAKEVAIAENEADPEQQLDEGAAVLPELLSGAVVTEGPEEPRTPEIDPEAAAQVAAAAALVNEATRTSKVPPGAGGQTSLLGTPPVVISTSEQQQQQDGAVRSGHEGEPPGFEIYRANSSSGHSRQPPPPQQEVAGGYRNHCQQQQQPTANEFEIQRNILAAANSRSVNSLLLIVDMHLNELNSVNVSTLIHRLASITQNQEQSQRALARDARVKQILQRAIELAPTSSCQSLSNICWAIGKLQMVEEKDVVQAIVEAAKTRLGHFRPQNFSNMLYGLSRVGYCDRELMDLVAGKVANTLCTFKPQELSNLLYAYGRLNCYNAELLQEICSCVAAMLPRYDGQGVGNVMCSLAKLNYPCGHLMDAVAADVALAPHKYGKFLISKILRPMHSLGYTNLPMLMTTSRYVLDNLAAVRVDEITTVMQGFAQEGVKGPPSGSHEAQPPLPSSSSGLLDYEAASQRVDALMQGAALKLSTVAKLEEVSLEKIVQLFNLMASLGMKSKPNNGGFLLSACARILQNLDTLGEEQIRYI</sequence>
<feature type="region of interest" description="Disordered" evidence="1">
    <location>
        <begin position="756"/>
        <end position="816"/>
    </location>
</feature>
<protein>
    <submittedName>
        <fullName evidence="2">Uncharacterized protein</fullName>
    </submittedName>
</protein>
<dbReference type="GO" id="GO:0005759">
    <property type="term" value="C:mitochondrial matrix"/>
    <property type="evidence" value="ECO:0007669"/>
    <property type="project" value="TreeGrafter"/>
</dbReference>
<dbReference type="GO" id="GO:0044528">
    <property type="term" value="P:regulation of mitochondrial mRNA stability"/>
    <property type="evidence" value="ECO:0007669"/>
    <property type="project" value="TreeGrafter"/>
</dbReference>
<feature type="region of interest" description="Disordered" evidence="1">
    <location>
        <begin position="625"/>
        <end position="666"/>
    </location>
</feature>
<dbReference type="GO" id="GO:0003723">
    <property type="term" value="F:RNA binding"/>
    <property type="evidence" value="ECO:0007669"/>
    <property type="project" value="TreeGrafter"/>
</dbReference>
<dbReference type="GO" id="GO:0000963">
    <property type="term" value="P:mitochondrial RNA processing"/>
    <property type="evidence" value="ECO:0007669"/>
    <property type="project" value="TreeGrafter"/>
</dbReference>
<proteinExistence type="predicted"/>
<dbReference type="OMA" id="YCDRELM"/>
<dbReference type="PANTHER" id="PTHR21228">
    <property type="entry name" value="FAST LEU-RICH DOMAIN-CONTAINING"/>
    <property type="match status" value="1"/>
</dbReference>
<comment type="caution">
    <text evidence="2">The sequence shown here is derived from an EMBL/GenBank/DDBJ whole genome shotgun (WGS) entry which is preliminary data.</text>
</comment>
<dbReference type="EMBL" id="JABANO010001524">
    <property type="protein sequence ID" value="KAF4758363.1"/>
    <property type="molecule type" value="Genomic_DNA"/>
</dbReference>
<evidence type="ECO:0000256" key="1">
    <source>
        <dbReference type="SAM" id="MobiDB-lite"/>
    </source>
</evidence>
<feature type="non-terminal residue" evidence="2">
    <location>
        <position position="1"/>
    </location>
</feature>
<feature type="region of interest" description="Disordered" evidence="1">
    <location>
        <begin position="1097"/>
        <end position="1117"/>
    </location>
</feature>
<evidence type="ECO:0000313" key="2">
    <source>
        <dbReference type="EMBL" id="KAF4758363.1"/>
    </source>
</evidence>
<organism evidence="2 3">
    <name type="scientific">Perkinsus olseni</name>
    <name type="common">Perkinsus atlanticus</name>
    <dbReference type="NCBI Taxonomy" id="32597"/>
    <lineage>
        <taxon>Eukaryota</taxon>
        <taxon>Sar</taxon>
        <taxon>Alveolata</taxon>
        <taxon>Perkinsozoa</taxon>
        <taxon>Perkinsea</taxon>
        <taxon>Perkinsida</taxon>
        <taxon>Perkinsidae</taxon>
        <taxon>Perkinsus</taxon>
    </lineage>
</organism>
<gene>
    <name evidence="2" type="ORF">FOZ63_001669</name>
</gene>